<dbReference type="Pfam" id="PF12224">
    <property type="entry name" value="Amidoligase_2"/>
    <property type="match status" value="1"/>
</dbReference>
<keyword evidence="3" id="KW-1185">Reference proteome</keyword>
<sequence>MHVPSPKFQIQLRFVTALGSDQESAYVRSEGKIIHGISNVSTEDDRNKNLSQAIQAHESLLETEGLRDSSSDQWNNWTVSPDEHLEERQCREYAWVGLKLTSPVYRNETPHDKQRIIDQVHRVVEMLGAETTPIAIADARLEIIIRPSKNEFSLDQLKGIASLFWVLDPLLSEIQPPHCGPGSLPSLGLQFTNLARNKRLLDLKAELDLGVHIEDPWNNRLSPDRKPLKLLQHPGEMKMGKYRHGLEMIHETDSVSELLELLGFSIRNQDEFPQIQPAYDFRAANQPDTPFIKINKHCGTLDGPSILNWVDVCTYVTGIGLGLPALALYAASGRLRHRVSNGLTFVGFLKSQNLGSSAALYVKRSDSENRLDVIPELKAWPLRRKAVPGDESEPLVGTHSSSLDDFRLRAWDWDNSSKDASRSTYSFGIELEFYHPEGDKNADGVIDPDPEDSRLLLERGTFDDQFGCITRRLVHLGYPMGSFNFDSWSQWKRALAEQSLFHVDGIDHKYQTWSIMIDHSLSTRTDHGLEYYSFCGKEIVSPVLRDMPKSWEQVLNFLRDLRNNFRTAQYRDCGFHIHVAKGTQPVPVHLLRKVACILFVVDGTLWKLCHPQRSKNWSREVAGPNSLLERTYEESWCDIPVQPDFEHYVPTEAVGLKPVLLGVLKWLWSAPTLNDLKERWTPGATKYCVDFSKFDEVMSSSSSINVHAKGTVEIRHLEGTLDPGLILRWSQLIVSLFQFADMATPEAWRTFILTASKSPDPADPRSEFKSFLEQLGLGHDHSYWMNRVQRLREWHQWFENSENIPPRERQEGEDPNTIPLFPPSPEKPSKDDEHDENLYKFKIIPRLSDEHVENLREHVGKRQRRPPYLAQEEEPIEQKHDQPATDPHKRAEALLARIGLTGPHVEEALKLAIATEYGEPLKTKESGLPDSPQSEGVSKLRKLLKDKRDQARQEIYSYYAKRLGVKETR</sequence>
<protein>
    <submittedName>
        <fullName evidence="2">Uncharacterized protein</fullName>
    </submittedName>
</protein>
<accession>A0A8H4LCW5</accession>
<comment type="caution">
    <text evidence="2">The sequence shown here is derived from an EMBL/GenBank/DDBJ whole genome shotgun (WGS) entry which is preliminary data.</text>
</comment>
<dbReference type="PANTHER" id="PTHR36847">
    <property type="entry name" value="AMIDOLIGASE ENZYME"/>
    <property type="match status" value="1"/>
</dbReference>
<dbReference type="EMBL" id="JAADYS010000791">
    <property type="protein sequence ID" value="KAF4467092.1"/>
    <property type="molecule type" value="Genomic_DNA"/>
</dbReference>
<reference evidence="2 3" key="1">
    <citation type="submission" date="2020-01" db="EMBL/GenBank/DDBJ databases">
        <title>Identification and distribution of gene clusters putatively required for synthesis of sphingolipid metabolism inhibitors in phylogenetically diverse species of the filamentous fungus Fusarium.</title>
        <authorList>
            <person name="Kim H.-S."/>
            <person name="Busman M."/>
            <person name="Brown D.W."/>
            <person name="Divon H."/>
            <person name="Uhlig S."/>
            <person name="Proctor R.H."/>
        </authorList>
    </citation>
    <scope>NUCLEOTIDE SEQUENCE [LARGE SCALE GENOMIC DNA]</scope>
    <source>
        <strain evidence="2 3">NRRL 20459</strain>
    </source>
</reference>
<evidence type="ECO:0000313" key="2">
    <source>
        <dbReference type="EMBL" id="KAF4467092.1"/>
    </source>
</evidence>
<organism evidence="2 3">
    <name type="scientific">Fusarium albosuccineum</name>
    <dbReference type="NCBI Taxonomy" id="1237068"/>
    <lineage>
        <taxon>Eukaryota</taxon>
        <taxon>Fungi</taxon>
        <taxon>Dikarya</taxon>
        <taxon>Ascomycota</taxon>
        <taxon>Pezizomycotina</taxon>
        <taxon>Sordariomycetes</taxon>
        <taxon>Hypocreomycetidae</taxon>
        <taxon>Hypocreales</taxon>
        <taxon>Nectriaceae</taxon>
        <taxon>Fusarium</taxon>
        <taxon>Fusarium decemcellulare species complex</taxon>
    </lineage>
</organism>
<name>A0A8H4LCW5_9HYPO</name>
<gene>
    <name evidence="2" type="ORF">FALBO_6046</name>
</gene>
<dbReference type="AlphaFoldDB" id="A0A8H4LCW5"/>
<feature type="region of interest" description="Disordered" evidence="1">
    <location>
        <begin position="855"/>
        <end position="886"/>
    </location>
</feature>
<feature type="region of interest" description="Disordered" evidence="1">
    <location>
        <begin position="803"/>
        <end position="833"/>
    </location>
</feature>
<feature type="compositionally biased region" description="Basic and acidic residues" evidence="1">
    <location>
        <begin position="876"/>
        <end position="886"/>
    </location>
</feature>
<proteinExistence type="predicted"/>
<dbReference type="PANTHER" id="PTHR36847:SF1">
    <property type="entry name" value="AMIDOLIGASE ENZYME"/>
    <property type="match status" value="1"/>
</dbReference>
<dbReference type="Proteomes" id="UP000554235">
    <property type="component" value="Unassembled WGS sequence"/>
</dbReference>
<dbReference type="InterPro" id="IPR022025">
    <property type="entry name" value="Amidoligase_2"/>
</dbReference>
<dbReference type="OrthoDB" id="412402at2759"/>
<evidence type="ECO:0000256" key="1">
    <source>
        <dbReference type="SAM" id="MobiDB-lite"/>
    </source>
</evidence>
<evidence type="ECO:0000313" key="3">
    <source>
        <dbReference type="Proteomes" id="UP000554235"/>
    </source>
</evidence>